<evidence type="ECO:0000259" key="2">
    <source>
        <dbReference type="Pfam" id="PF26130"/>
    </source>
</evidence>
<feature type="region of interest" description="Disordered" evidence="1">
    <location>
        <begin position="132"/>
        <end position="171"/>
    </location>
</feature>
<proteinExistence type="predicted"/>
<feature type="compositionally biased region" description="Acidic residues" evidence="1">
    <location>
        <begin position="234"/>
        <end position="247"/>
    </location>
</feature>
<dbReference type="InterPro" id="IPR058594">
    <property type="entry name" value="PB1-like_dom_pln"/>
</dbReference>
<dbReference type="AlphaFoldDB" id="A0A314ZMN0"/>
<feature type="domain" description="PB1-like" evidence="2">
    <location>
        <begin position="3"/>
        <end position="77"/>
    </location>
</feature>
<evidence type="ECO:0000313" key="4">
    <source>
        <dbReference type="Proteomes" id="UP000250321"/>
    </source>
</evidence>
<dbReference type="Pfam" id="PF26130">
    <property type="entry name" value="PB1-like"/>
    <property type="match status" value="1"/>
</dbReference>
<sequence length="381" mass="43476">MYHNGEIRGNYHVNGSVDWFNYCDKDRMSMTEIDAMVKELRYESMINYWYNIPGDHFDGGLVELSEDADVLDMLVFVPDTRLINIFLEHVFACSQGQFYSQVASNIFINLDKQGLNQVELNEQGLNQIGLTDQASKQGKETATVNNEENSAKGQEKANGCSNKGKGKDKATDEMSAMVKHAFGIKKKCGILRRTKTIHQKDKEGVEGRVEGVRTKSKRHSMTLRSGRRYANATDFEDEDDDSANSEDSEYMISKNFSEYEDDGFLEEWVDDQTEWTGVKQTGNEAAVDWLIDVELDYEDSECKDYSKYKFDDEADKNWPQFSAATDMADPKFKIGMLFTNCKVFRAAVREYSILQKCGFEAEGSLWGPKLWVDDICFKNAT</sequence>
<feature type="compositionally biased region" description="Basic residues" evidence="1">
    <location>
        <begin position="214"/>
        <end position="227"/>
    </location>
</feature>
<comment type="caution">
    <text evidence="3">The sequence shown here is derived from an EMBL/GenBank/DDBJ whole genome shotgun (WGS) entry which is preliminary data.</text>
</comment>
<feature type="region of interest" description="Disordered" evidence="1">
    <location>
        <begin position="201"/>
        <end position="247"/>
    </location>
</feature>
<feature type="compositionally biased region" description="Polar residues" evidence="1">
    <location>
        <begin position="132"/>
        <end position="148"/>
    </location>
</feature>
<evidence type="ECO:0000313" key="3">
    <source>
        <dbReference type="EMBL" id="PQQ18684.1"/>
    </source>
</evidence>
<name>A0A314ZMN0_PRUYE</name>
<keyword evidence="4" id="KW-1185">Reference proteome</keyword>
<dbReference type="Proteomes" id="UP000250321">
    <property type="component" value="Unassembled WGS sequence"/>
</dbReference>
<dbReference type="OrthoDB" id="1742895at2759"/>
<gene>
    <name evidence="3" type="ORF">Pyn_30041</name>
</gene>
<evidence type="ECO:0000256" key="1">
    <source>
        <dbReference type="SAM" id="MobiDB-lite"/>
    </source>
</evidence>
<feature type="compositionally biased region" description="Basic and acidic residues" evidence="1">
    <location>
        <begin position="201"/>
        <end position="213"/>
    </location>
</feature>
<protein>
    <recommendedName>
        <fullName evidence="2">PB1-like domain-containing protein</fullName>
    </recommendedName>
</protein>
<reference evidence="3 4" key="1">
    <citation type="submission" date="2018-02" db="EMBL/GenBank/DDBJ databases">
        <title>Draft genome of wild Prunus yedoensis var. nudiflora.</title>
        <authorList>
            <person name="Baek S."/>
            <person name="Kim J.-H."/>
            <person name="Choi K."/>
            <person name="Kim G.-B."/>
            <person name="Cho A."/>
            <person name="Jang H."/>
            <person name="Shin C.-H."/>
            <person name="Yu H.-J."/>
            <person name="Mun J.-H."/>
        </authorList>
    </citation>
    <scope>NUCLEOTIDE SEQUENCE [LARGE SCALE GENOMIC DNA]</scope>
    <source>
        <strain evidence="4">cv. Jeju island</strain>
        <tissue evidence="3">Leaf</tissue>
    </source>
</reference>
<organism evidence="3 4">
    <name type="scientific">Prunus yedoensis var. nudiflora</name>
    <dbReference type="NCBI Taxonomy" id="2094558"/>
    <lineage>
        <taxon>Eukaryota</taxon>
        <taxon>Viridiplantae</taxon>
        <taxon>Streptophyta</taxon>
        <taxon>Embryophyta</taxon>
        <taxon>Tracheophyta</taxon>
        <taxon>Spermatophyta</taxon>
        <taxon>Magnoliopsida</taxon>
        <taxon>eudicotyledons</taxon>
        <taxon>Gunneridae</taxon>
        <taxon>Pentapetalae</taxon>
        <taxon>rosids</taxon>
        <taxon>fabids</taxon>
        <taxon>Rosales</taxon>
        <taxon>Rosaceae</taxon>
        <taxon>Amygdaloideae</taxon>
        <taxon>Amygdaleae</taxon>
        <taxon>Prunus</taxon>
    </lineage>
</organism>
<accession>A0A314ZMN0</accession>
<dbReference type="EMBL" id="PJQY01000099">
    <property type="protein sequence ID" value="PQQ18684.1"/>
    <property type="molecule type" value="Genomic_DNA"/>
</dbReference>